<sequence length="161" mass="16778">MDMTPLARSLLEPIPAHRTVGVEVLRAADGTAEIAADTPEGLTNVIGSLHSSGLVALVDAAGLGAIIAAAARPEDFQGVVPLGAAASLEFLAPARGRLVATCRLTDEARRVLRPLLDGQADRARFATSAEVTDAEGTLVCRGAFDWSVRRTAPPATRHHPE</sequence>
<evidence type="ECO:0000313" key="1">
    <source>
        <dbReference type="EMBL" id="QQM45450.1"/>
    </source>
</evidence>
<dbReference type="InterPro" id="IPR027961">
    <property type="entry name" value="DUF4442"/>
</dbReference>
<dbReference type="Gene3D" id="3.10.129.10">
    <property type="entry name" value="Hotdog Thioesterase"/>
    <property type="match status" value="1"/>
</dbReference>
<dbReference type="AlphaFoldDB" id="A0A7T7RG73"/>
<dbReference type="EMBL" id="CP066831">
    <property type="protein sequence ID" value="QQM45450.1"/>
    <property type="molecule type" value="Genomic_DNA"/>
</dbReference>
<accession>A0A7T7RG73</accession>
<dbReference type="KEGG" id="slf:JEQ17_42600"/>
<name>A0A7T7RG73_9ACTN</name>
<gene>
    <name evidence="1" type="ORF">JEQ17_42600</name>
</gene>
<keyword evidence="2" id="KW-1185">Reference proteome</keyword>
<evidence type="ECO:0000313" key="2">
    <source>
        <dbReference type="Proteomes" id="UP000595636"/>
    </source>
</evidence>
<dbReference type="SUPFAM" id="SSF54637">
    <property type="entry name" value="Thioesterase/thiol ester dehydrase-isomerase"/>
    <property type="match status" value="1"/>
</dbReference>
<dbReference type="RefSeq" id="WP_200400256.1">
    <property type="nucleotide sequence ID" value="NZ_CP066831.1"/>
</dbReference>
<proteinExistence type="predicted"/>
<protein>
    <submittedName>
        <fullName evidence="1">DUF4442 domain-containing protein</fullName>
    </submittedName>
</protein>
<reference evidence="1 2" key="1">
    <citation type="submission" date="2020-12" db="EMBL/GenBank/DDBJ databases">
        <title>A novel species.</title>
        <authorList>
            <person name="Li K."/>
        </authorList>
    </citation>
    <scope>NUCLEOTIDE SEQUENCE [LARGE SCALE GENOMIC DNA]</scope>
    <source>
        <strain evidence="1 2">ZYC-3</strain>
    </source>
</reference>
<dbReference type="Proteomes" id="UP000595636">
    <property type="component" value="Chromosome"/>
</dbReference>
<dbReference type="InterPro" id="IPR029069">
    <property type="entry name" value="HotDog_dom_sf"/>
</dbReference>
<dbReference type="Pfam" id="PF14539">
    <property type="entry name" value="DUF4442"/>
    <property type="match status" value="1"/>
</dbReference>
<organism evidence="1 2">
    <name type="scientific">Streptomyces liliifuscus</name>
    <dbReference type="NCBI Taxonomy" id="2797636"/>
    <lineage>
        <taxon>Bacteria</taxon>
        <taxon>Bacillati</taxon>
        <taxon>Actinomycetota</taxon>
        <taxon>Actinomycetes</taxon>
        <taxon>Kitasatosporales</taxon>
        <taxon>Streptomycetaceae</taxon>
        <taxon>Streptomyces</taxon>
    </lineage>
</organism>